<gene>
    <name evidence="1" type="ORF">FisN_2Hh166</name>
</gene>
<dbReference type="EMBL" id="BDSP01000293">
    <property type="protein sequence ID" value="GAX29607.1"/>
    <property type="molecule type" value="Genomic_DNA"/>
</dbReference>
<evidence type="ECO:0000313" key="2">
    <source>
        <dbReference type="Proteomes" id="UP000198406"/>
    </source>
</evidence>
<dbReference type="InParanoid" id="A0A1Z5KTQ2"/>
<reference evidence="1 2" key="1">
    <citation type="journal article" date="2015" name="Plant Cell">
        <title>Oil accumulation by the oleaginous diatom Fistulifera solaris as revealed by the genome and transcriptome.</title>
        <authorList>
            <person name="Tanaka T."/>
            <person name="Maeda Y."/>
            <person name="Veluchamy A."/>
            <person name="Tanaka M."/>
            <person name="Abida H."/>
            <person name="Marechal E."/>
            <person name="Bowler C."/>
            <person name="Muto M."/>
            <person name="Sunaga Y."/>
            <person name="Tanaka M."/>
            <person name="Yoshino T."/>
            <person name="Taniguchi T."/>
            <person name="Fukuda Y."/>
            <person name="Nemoto M."/>
            <person name="Matsumoto M."/>
            <person name="Wong P.S."/>
            <person name="Aburatani S."/>
            <person name="Fujibuchi W."/>
        </authorList>
    </citation>
    <scope>NUCLEOTIDE SEQUENCE [LARGE SCALE GENOMIC DNA]</scope>
    <source>
        <strain evidence="1 2">JPCC DA0580</strain>
    </source>
</reference>
<name>A0A1Z5KTQ2_FISSO</name>
<dbReference type="Proteomes" id="UP000198406">
    <property type="component" value="Unassembled WGS sequence"/>
</dbReference>
<dbReference type="AlphaFoldDB" id="A0A1Z5KTQ2"/>
<proteinExistence type="predicted"/>
<organism evidence="1 2">
    <name type="scientific">Fistulifera solaris</name>
    <name type="common">Oleaginous diatom</name>
    <dbReference type="NCBI Taxonomy" id="1519565"/>
    <lineage>
        <taxon>Eukaryota</taxon>
        <taxon>Sar</taxon>
        <taxon>Stramenopiles</taxon>
        <taxon>Ochrophyta</taxon>
        <taxon>Bacillariophyta</taxon>
        <taxon>Bacillariophyceae</taxon>
        <taxon>Bacillariophycidae</taxon>
        <taxon>Naviculales</taxon>
        <taxon>Naviculaceae</taxon>
        <taxon>Fistulifera</taxon>
    </lineage>
</organism>
<keyword evidence="2" id="KW-1185">Reference proteome</keyword>
<dbReference type="OrthoDB" id="48264at2759"/>
<protein>
    <submittedName>
        <fullName evidence="1">Uncharacterized protein</fullName>
    </submittedName>
</protein>
<accession>A0A1Z5KTQ2</accession>
<sequence>MGNIQCLDASTVYDKDFQLDVKRRTTEPDEDFFTIHTSDPPRRCILESSIILDAFVDQAETLIRRDKVNPALDDSILSTGNSVFSEKESLRVDTVPSMMTTMSTSTRLAANLQGKTVLRSAPKKESNRPVLLGTDDFSTNYLRRDILSFLTQHHMETEVGISETSCILTPCADVQLFNPTYAATILEHTSVLHLKMVPHCYHFYHNYMTRLLPDNPLTKAIAKGITKTDLSQRQVPTLVGSGSSAIDSAFVGEGPPSSPVVLLATDSVFMDLGLTGSLGLVDRKKFRSLKDCMAVKPNLKSPEHYMVLLNRRSGVPLLVCALKATATGPPVVRIFATKSRVYGQKVAAETHALGLDWGESLPLYTWAEIVTTGRYPDRVRYSIFMATGSDGRFEIRPSYCAVHESSGSPEIKVVGRTERETYHAGCAVVSLCKESNASADDDEAFVRLSISRGIDPALLICFAAFVDEALEKTMRMQCQA</sequence>
<comment type="caution">
    <text evidence="1">The sequence shown here is derived from an EMBL/GenBank/DDBJ whole genome shotgun (WGS) entry which is preliminary data.</text>
</comment>
<evidence type="ECO:0000313" key="1">
    <source>
        <dbReference type="EMBL" id="GAX29607.1"/>
    </source>
</evidence>